<dbReference type="Proteomes" id="UP000217076">
    <property type="component" value="Unassembled WGS sequence"/>
</dbReference>
<reference evidence="2" key="1">
    <citation type="submission" date="2016-10" db="EMBL/GenBank/DDBJ databases">
        <authorList>
            <person name="Varghese N."/>
            <person name="Submissions S."/>
        </authorList>
    </citation>
    <scope>NUCLEOTIDE SEQUENCE [LARGE SCALE GENOMIC DNA]</scope>
    <source>
        <strain evidence="2">930I</strain>
    </source>
</reference>
<evidence type="ECO:0000313" key="1">
    <source>
        <dbReference type="EMBL" id="SDH93707.1"/>
    </source>
</evidence>
<dbReference type="STRING" id="83401.SAMN05421742_12710"/>
<proteinExistence type="predicted"/>
<dbReference type="RefSeq" id="WP_176787913.1">
    <property type="nucleotide sequence ID" value="NZ_FNCV01000027.1"/>
</dbReference>
<organism evidence="1 2">
    <name type="scientific">Roseospirillum parvum</name>
    <dbReference type="NCBI Taxonomy" id="83401"/>
    <lineage>
        <taxon>Bacteria</taxon>
        <taxon>Pseudomonadati</taxon>
        <taxon>Pseudomonadota</taxon>
        <taxon>Alphaproteobacteria</taxon>
        <taxon>Rhodospirillales</taxon>
        <taxon>Rhodospirillaceae</taxon>
        <taxon>Roseospirillum</taxon>
    </lineage>
</organism>
<keyword evidence="2" id="KW-1185">Reference proteome</keyword>
<name>A0A1G8GHE7_9PROT</name>
<dbReference type="AlphaFoldDB" id="A0A1G8GHE7"/>
<sequence>MNRYLAIAAAWAAVGAVGVAEAWHHPHVDGAVILAALALWATYRLMRGA</sequence>
<dbReference type="EMBL" id="FNCV01000027">
    <property type="protein sequence ID" value="SDH93707.1"/>
    <property type="molecule type" value="Genomic_DNA"/>
</dbReference>
<protein>
    <submittedName>
        <fullName evidence="1">Uncharacterized protein</fullName>
    </submittedName>
</protein>
<gene>
    <name evidence="1" type="ORF">SAMN05421742_12710</name>
</gene>
<evidence type="ECO:0000313" key="2">
    <source>
        <dbReference type="Proteomes" id="UP000217076"/>
    </source>
</evidence>
<accession>A0A1G8GHE7</accession>